<dbReference type="EMBL" id="CM000627">
    <property type="protein sequence ID" value="EEC43751.1"/>
    <property type="molecule type" value="Genomic_DNA"/>
</dbReference>
<gene>
    <name evidence="2" type="ORF">PHATRDRAFT_49930</name>
</gene>
<feature type="region of interest" description="Disordered" evidence="1">
    <location>
        <begin position="1"/>
        <end position="59"/>
    </location>
</feature>
<dbReference type="KEGG" id="pti:PHATRDRAFT_49930"/>
<keyword evidence="3" id="KW-1185">Reference proteome</keyword>
<evidence type="ECO:0000256" key="1">
    <source>
        <dbReference type="SAM" id="MobiDB-lite"/>
    </source>
</evidence>
<dbReference type="RefSeq" id="XP_002184692.1">
    <property type="nucleotide sequence ID" value="XM_002184656.1"/>
</dbReference>
<reference evidence="3" key="2">
    <citation type="submission" date="2008-08" db="EMBL/GenBank/DDBJ databases">
        <authorList>
            <consortium name="Diatom Consortium"/>
            <person name="Grigoriev I."/>
            <person name="Grimwood J."/>
            <person name="Kuo A."/>
            <person name="Otillar R.P."/>
            <person name="Salamov A."/>
            <person name="Detter J.C."/>
            <person name="Lindquist E."/>
            <person name="Shapiro H."/>
            <person name="Lucas S."/>
            <person name="Glavina del Rio T."/>
            <person name="Pitluck S."/>
            <person name="Rokhsar D."/>
            <person name="Bowler C."/>
        </authorList>
    </citation>
    <scope>GENOME REANNOTATION</scope>
    <source>
        <strain evidence="3">CCAP 1055/1</strain>
    </source>
</reference>
<evidence type="ECO:0000313" key="2">
    <source>
        <dbReference type="EMBL" id="EEC43751.1"/>
    </source>
</evidence>
<dbReference type="GeneID" id="7198628"/>
<evidence type="ECO:0000313" key="3">
    <source>
        <dbReference type="Proteomes" id="UP000000759"/>
    </source>
</evidence>
<organism evidence="2 3">
    <name type="scientific">Phaeodactylum tricornutum (strain CCAP 1055/1)</name>
    <dbReference type="NCBI Taxonomy" id="556484"/>
    <lineage>
        <taxon>Eukaryota</taxon>
        <taxon>Sar</taxon>
        <taxon>Stramenopiles</taxon>
        <taxon>Ochrophyta</taxon>
        <taxon>Bacillariophyta</taxon>
        <taxon>Bacillariophyceae</taxon>
        <taxon>Bacillariophycidae</taxon>
        <taxon>Naviculales</taxon>
        <taxon>Phaeodactylaceae</taxon>
        <taxon>Phaeodactylum</taxon>
    </lineage>
</organism>
<dbReference type="Proteomes" id="UP000000759">
    <property type="component" value="Chromosome 25"/>
</dbReference>
<dbReference type="AlphaFoldDB" id="B7GCC6"/>
<feature type="compositionally biased region" description="Polar residues" evidence="1">
    <location>
        <begin position="1"/>
        <end position="20"/>
    </location>
</feature>
<dbReference type="InParanoid" id="B7GCC6"/>
<accession>B7GCC6</accession>
<proteinExistence type="predicted"/>
<sequence>MSSRNFHSRDQSQQSSQCVTENLREKKFYGSSRRPLQRLHENKTPRKMSSGQKDEKHMLAKPQQTFAIARPTSFLDDDKVDFSTTAETREDIEEYDISVFRRQWESHSENQEDMWTLKRANPICDEDECEEQTPYESPSKRSRTSTLQWNEKLLLQDEPFLISASSLLYDSSSE</sequence>
<dbReference type="PaxDb" id="2850-Phatr49930"/>
<dbReference type="OrthoDB" id="55384at2759"/>
<name>B7GCC6_PHATC</name>
<protein>
    <submittedName>
        <fullName evidence="2">Uncharacterized protein</fullName>
    </submittedName>
</protein>
<reference evidence="2 3" key="1">
    <citation type="journal article" date="2008" name="Nature">
        <title>The Phaeodactylum genome reveals the evolutionary history of diatom genomes.</title>
        <authorList>
            <person name="Bowler C."/>
            <person name="Allen A.E."/>
            <person name="Badger J.H."/>
            <person name="Grimwood J."/>
            <person name="Jabbari K."/>
            <person name="Kuo A."/>
            <person name="Maheswari U."/>
            <person name="Martens C."/>
            <person name="Maumus F."/>
            <person name="Otillar R.P."/>
            <person name="Rayko E."/>
            <person name="Salamov A."/>
            <person name="Vandepoele K."/>
            <person name="Beszteri B."/>
            <person name="Gruber A."/>
            <person name="Heijde M."/>
            <person name="Katinka M."/>
            <person name="Mock T."/>
            <person name="Valentin K."/>
            <person name="Verret F."/>
            <person name="Berges J.A."/>
            <person name="Brownlee C."/>
            <person name="Cadoret J.P."/>
            <person name="Chiovitti A."/>
            <person name="Choi C.J."/>
            <person name="Coesel S."/>
            <person name="De Martino A."/>
            <person name="Detter J.C."/>
            <person name="Durkin C."/>
            <person name="Falciatore A."/>
            <person name="Fournet J."/>
            <person name="Haruta M."/>
            <person name="Huysman M.J."/>
            <person name="Jenkins B.D."/>
            <person name="Jiroutova K."/>
            <person name="Jorgensen R.E."/>
            <person name="Joubert Y."/>
            <person name="Kaplan A."/>
            <person name="Kroger N."/>
            <person name="Kroth P.G."/>
            <person name="La Roche J."/>
            <person name="Lindquist E."/>
            <person name="Lommer M."/>
            <person name="Martin-Jezequel V."/>
            <person name="Lopez P.J."/>
            <person name="Lucas S."/>
            <person name="Mangogna M."/>
            <person name="McGinnis K."/>
            <person name="Medlin L.K."/>
            <person name="Montsant A."/>
            <person name="Oudot-Le Secq M.P."/>
            <person name="Napoli C."/>
            <person name="Obornik M."/>
            <person name="Parker M.S."/>
            <person name="Petit J.L."/>
            <person name="Porcel B.M."/>
            <person name="Poulsen N."/>
            <person name="Robison M."/>
            <person name="Rychlewski L."/>
            <person name="Rynearson T.A."/>
            <person name="Schmutz J."/>
            <person name="Shapiro H."/>
            <person name="Siaut M."/>
            <person name="Stanley M."/>
            <person name="Sussman M.R."/>
            <person name="Taylor A.R."/>
            <person name="Vardi A."/>
            <person name="von Dassow P."/>
            <person name="Vyverman W."/>
            <person name="Willis A."/>
            <person name="Wyrwicz L.S."/>
            <person name="Rokhsar D.S."/>
            <person name="Weissenbach J."/>
            <person name="Armbrust E.V."/>
            <person name="Green B.R."/>
            <person name="Van de Peer Y."/>
            <person name="Grigoriev I.V."/>
        </authorList>
    </citation>
    <scope>NUCLEOTIDE SEQUENCE [LARGE SCALE GENOMIC DNA]</scope>
    <source>
        <strain evidence="2 3">CCAP 1055/1</strain>
    </source>
</reference>